<protein>
    <submittedName>
        <fullName evidence="1">Uncharacterized protein</fullName>
    </submittedName>
</protein>
<dbReference type="AlphaFoldDB" id="G2YHF1"/>
<dbReference type="HOGENOM" id="CLU_2359461_0_0_1"/>
<evidence type="ECO:0000313" key="1">
    <source>
        <dbReference type="EMBL" id="CCD51138.1"/>
    </source>
</evidence>
<dbReference type="EMBL" id="FQ790336">
    <property type="protein sequence ID" value="CCD51138.1"/>
    <property type="molecule type" value="Genomic_DNA"/>
</dbReference>
<dbReference type="Proteomes" id="UP000008177">
    <property type="component" value="Unplaced contigs"/>
</dbReference>
<organism evidence="1 2">
    <name type="scientific">Botryotinia fuckeliana (strain T4)</name>
    <name type="common">Noble rot fungus</name>
    <name type="synonym">Botrytis cinerea</name>
    <dbReference type="NCBI Taxonomy" id="999810"/>
    <lineage>
        <taxon>Eukaryota</taxon>
        <taxon>Fungi</taxon>
        <taxon>Dikarya</taxon>
        <taxon>Ascomycota</taxon>
        <taxon>Pezizomycotina</taxon>
        <taxon>Leotiomycetes</taxon>
        <taxon>Helotiales</taxon>
        <taxon>Sclerotiniaceae</taxon>
        <taxon>Botrytis</taxon>
    </lineage>
</organism>
<proteinExistence type="predicted"/>
<sequence length="96" mass="11221">MLTQSTRLPPCKPRILKRLPQIYIKIRIIPLTTVRGLQKVLEQSHQSRIDKKAAQIKLHSYHIAETSQIDIRYDHTLFSHFVSSFFLILDRLGLTV</sequence>
<evidence type="ECO:0000313" key="2">
    <source>
        <dbReference type="Proteomes" id="UP000008177"/>
    </source>
</evidence>
<accession>G2YHF1</accession>
<gene>
    <name evidence="1" type="ORF">BofuT4_uP085000.1</name>
</gene>
<reference evidence="2" key="1">
    <citation type="journal article" date="2011" name="PLoS Genet.">
        <title>Genomic analysis of the necrotrophic fungal pathogens Sclerotinia sclerotiorum and Botrytis cinerea.</title>
        <authorList>
            <person name="Amselem J."/>
            <person name="Cuomo C.A."/>
            <person name="van Kan J.A."/>
            <person name="Viaud M."/>
            <person name="Benito E.P."/>
            <person name="Couloux A."/>
            <person name="Coutinho P.M."/>
            <person name="de Vries R.P."/>
            <person name="Dyer P.S."/>
            <person name="Fillinger S."/>
            <person name="Fournier E."/>
            <person name="Gout L."/>
            <person name="Hahn M."/>
            <person name="Kohn L."/>
            <person name="Lapalu N."/>
            <person name="Plummer K.M."/>
            <person name="Pradier J.M."/>
            <person name="Quevillon E."/>
            <person name="Sharon A."/>
            <person name="Simon A."/>
            <person name="ten Have A."/>
            <person name="Tudzynski B."/>
            <person name="Tudzynski P."/>
            <person name="Wincker P."/>
            <person name="Andrew M."/>
            <person name="Anthouard V."/>
            <person name="Beever R.E."/>
            <person name="Beffa R."/>
            <person name="Benoit I."/>
            <person name="Bouzid O."/>
            <person name="Brault B."/>
            <person name="Chen Z."/>
            <person name="Choquer M."/>
            <person name="Collemare J."/>
            <person name="Cotton P."/>
            <person name="Danchin E.G."/>
            <person name="Da Silva C."/>
            <person name="Gautier A."/>
            <person name="Giraud C."/>
            <person name="Giraud T."/>
            <person name="Gonzalez C."/>
            <person name="Grossetete S."/>
            <person name="Guldener U."/>
            <person name="Henrissat B."/>
            <person name="Howlett B.J."/>
            <person name="Kodira C."/>
            <person name="Kretschmer M."/>
            <person name="Lappartient A."/>
            <person name="Leroch M."/>
            <person name="Levis C."/>
            <person name="Mauceli E."/>
            <person name="Neuveglise C."/>
            <person name="Oeser B."/>
            <person name="Pearson M."/>
            <person name="Poulain J."/>
            <person name="Poussereau N."/>
            <person name="Quesneville H."/>
            <person name="Rascle C."/>
            <person name="Schumacher J."/>
            <person name="Segurens B."/>
            <person name="Sexton A."/>
            <person name="Silva E."/>
            <person name="Sirven C."/>
            <person name="Soanes D.M."/>
            <person name="Talbot N.J."/>
            <person name="Templeton M."/>
            <person name="Yandava C."/>
            <person name="Yarden O."/>
            <person name="Zeng Q."/>
            <person name="Rollins J.A."/>
            <person name="Lebrun M.H."/>
            <person name="Dickman M."/>
        </authorList>
    </citation>
    <scope>NUCLEOTIDE SEQUENCE [LARGE SCALE GENOMIC DNA]</scope>
    <source>
        <strain evidence="2">T4</strain>
    </source>
</reference>
<dbReference type="InParanoid" id="G2YHF1"/>
<name>G2YHF1_BOTF4</name>